<organism evidence="1 2">
    <name type="scientific">Leptospira ainlahdjerensis</name>
    <dbReference type="NCBI Taxonomy" id="2810033"/>
    <lineage>
        <taxon>Bacteria</taxon>
        <taxon>Pseudomonadati</taxon>
        <taxon>Spirochaetota</taxon>
        <taxon>Spirochaetia</taxon>
        <taxon>Leptospirales</taxon>
        <taxon>Leptospiraceae</taxon>
        <taxon>Leptospira</taxon>
    </lineage>
</organism>
<dbReference type="Gene3D" id="1.20.5.170">
    <property type="match status" value="1"/>
</dbReference>
<dbReference type="InterPro" id="IPR009951">
    <property type="entry name" value="Host-nuc_inhib_Gam"/>
</dbReference>
<dbReference type="SUPFAM" id="SSF161266">
    <property type="entry name" value="Gam-like"/>
    <property type="match status" value="1"/>
</dbReference>
<dbReference type="Proteomes" id="UP000724686">
    <property type="component" value="Unassembled WGS sequence"/>
</dbReference>
<evidence type="ECO:0000313" key="2">
    <source>
        <dbReference type="Proteomes" id="UP000724686"/>
    </source>
</evidence>
<sequence length="198" mass="22933">MSKSKKTINKNSILDSRDNNFKDRTELSQAIQLLGEIKRERDRIKSKVDDRISRLQLDLQKKISPLDIKIQSIASGIKYFVERHKEELFPNSDYKTCKLSTGVLKLRKTPASVKTKGTLKFFERILSENGLLEKFDTLIFKLSGLYLRVKLELNREQILAEPLKAIQKIHVELNEESERLYITPNETEIEIEAVEDAA</sequence>
<dbReference type="RefSeq" id="WP_205279593.1">
    <property type="nucleotide sequence ID" value="NZ_JAFFPU010000035.1"/>
</dbReference>
<reference evidence="1 2" key="1">
    <citation type="submission" date="2021-02" db="EMBL/GenBank/DDBJ databases">
        <title>Leptospira ainlahdjerensis sp. nov., Leptospira ainazelensis sp. nov., Leptospira abararensis sp. nov. and Leptospira chreensis sp. nov., four new species isolated from water sources in Algeria.</title>
        <authorList>
            <person name="Amara Korba A."/>
            <person name="Kainiu M."/>
            <person name="Vincent A.T."/>
            <person name="Mariet J.-F."/>
            <person name="Veyrier F.J."/>
            <person name="Goarant C."/>
            <person name="Picardeau M."/>
        </authorList>
    </citation>
    <scope>NUCLEOTIDE SEQUENCE [LARGE SCALE GENOMIC DNA]</scope>
    <source>
        <strain evidence="1 2">201903070</strain>
    </source>
</reference>
<dbReference type="Pfam" id="PF07352">
    <property type="entry name" value="Phage_Mu_Gam"/>
    <property type="match status" value="1"/>
</dbReference>
<proteinExistence type="predicted"/>
<gene>
    <name evidence="1" type="ORF">JWG45_09920</name>
</gene>
<evidence type="ECO:0000313" key="1">
    <source>
        <dbReference type="EMBL" id="MBM9577468.1"/>
    </source>
</evidence>
<keyword evidence="2" id="KW-1185">Reference proteome</keyword>
<name>A0ABS2UBZ3_9LEPT</name>
<protein>
    <submittedName>
        <fullName evidence="1">Host-nuclease inhibitor Gam family protein</fullName>
    </submittedName>
</protein>
<accession>A0ABS2UBZ3</accession>
<dbReference type="EMBL" id="JAFFPU010000035">
    <property type="protein sequence ID" value="MBM9577468.1"/>
    <property type="molecule type" value="Genomic_DNA"/>
</dbReference>
<comment type="caution">
    <text evidence="1">The sequence shown here is derived from an EMBL/GenBank/DDBJ whole genome shotgun (WGS) entry which is preliminary data.</text>
</comment>